<dbReference type="InterPro" id="IPR001296">
    <property type="entry name" value="Glyco_trans_1"/>
</dbReference>
<dbReference type="PANTHER" id="PTHR46401:SF2">
    <property type="entry name" value="GLYCOSYLTRANSFERASE WBBK-RELATED"/>
    <property type="match status" value="1"/>
</dbReference>
<reference evidence="3 4" key="1">
    <citation type="submission" date="2017-08" db="EMBL/GenBank/DDBJ databases">
        <title>Infants hospitalized years apart are colonized by the same room-sourced microbial strains.</title>
        <authorList>
            <person name="Brooks B."/>
            <person name="Olm M.R."/>
            <person name="Firek B.A."/>
            <person name="Baker R."/>
            <person name="Thomas B.C."/>
            <person name="Morowitz M.J."/>
            <person name="Banfield J.F."/>
        </authorList>
    </citation>
    <scope>NUCLEOTIDE SEQUENCE [LARGE SCALE GENOMIC DNA]</scope>
    <source>
        <strain evidence="3">S2_005_001_R1_22</strain>
    </source>
</reference>
<accession>A0A2W5P9F3</accession>
<comment type="caution">
    <text evidence="3">The sequence shown here is derived from an EMBL/GenBank/DDBJ whole genome shotgun (WGS) entry which is preliminary data.</text>
</comment>
<dbReference type="Pfam" id="PF00534">
    <property type="entry name" value="Glycos_transf_1"/>
    <property type="match status" value="1"/>
</dbReference>
<dbReference type="CDD" id="cd03809">
    <property type="entry name" value="GT4_MtfB-like"/>
    <property type="match status" value="1"/>
</dbReference>
<protein>
    <submittedName>
        <fullName evidence="3">Glycosyl transferase</fullName>
    </submittedName>
</protein>
<evidence type="ECO:0000259" key="2">
    <source>
        <dbReference type="Pfam" id="PF00534"/>
    </source>
</evidence>
<dbReference type="GO" id="GO:0009103">
    <property type="term" value="P:lipopolysaccharide biosynthetic process"/>
    <property type="evidence" value="ECO:0007669"/>
    <property type="project" value="TreeGrafter"/>
</dbReference>
<dbReference type="Gene3D" id="3.40.50.2000">
    <property type="entry name" value="Glycogen Phosphorylase B"/>
    <property type="match status" value="1"/>
</dbReference>
<evidence type="ECO:0000256" key="1">
    <source>
        <dbReference type="ARBA" id="ARBA00022679"/>
    </source>
</evidence>
<dbReference type="Proteomes" id="UP000249229">
    <property type="component" value="Unassembled WGS sequence"/>
</dbReference>
<dbReference type="SUPFAM" id="SSF53756">
    <property type="entry name" value="UDP-Glycosyltransferase/glycogen phosphorylase"/>
    <property type="match status" value="1"/>
</dbReference>
<sequence length="410" mass="43974">MARRSARAWPTPVARASWRCSPRGTARRRSAMCTARCSPAFRPRHKDAAVANRRRTVFINGRFLTQPISGVQRYAGEIVAQLDARVGAGRAATGYVLLCPSGARDAGLSHIEQRVVGRRGGHPWDQIDFALAARRGVALCLAATGPVLLRRQVVVIHDAAVQRHPELFGRNYVRAHRAIDALLARRAQLATVSDFSRRELAEVLHVAPERIIVARNGAEHLGLTPDASIVARLGLTDTPFFLVLGNITRNKNLALAIRALAELQPTPARLVAVGRLEPSVFGSGELPPLGEGVLLAGRLDDAEVAGLMRAARALVFPSLYEGFGIPPLEAMANDCPVLASTAAAVVETCGDAADFFDPHDAAALAALMRTALADDGTWRARRIAAGRARLAAFSWTRSADTLAEAAERMA</sequence>
<proteinExistence type="predicted"/>
<dbReference type="AlphaFoldDB" id="A0A2W5P9F3"/>
<feature type="domain" description="Glycosyl transferase family 1" evidence="2">
    <location>
        <begin position="236"/>
        <end position="387"/>
    </location>
</feature>
<gene>
    <name evidence="3" type="ORF">DI544_03705</name>
</gene>
<dbReference type="GO" id="GO:0016757">
    <property type="term" value="F:glycosyltransferase activity"/>
    <property type="evidence" value="ECO:0007669"/>
    <property type="project" value="InterPro"/>
</dbReference>
<name>A0A2W5P9F3_9SPHN</name>
<dbReference type="PANTHER" id="PTHR46401">
    <property type="entry name" value="GLYCOSYLTRANSFERASE WBBK-RELATED"/>
    <property type="match status" value="1"/>
</dbReference>
<evidence type="ECO:0000313" key="3">
    <source>
        <dbReference type="EMBL" id="PZQ61744.1"/>
    </source>
</evidence>
<evidence type="ECO:0000313" key="4">
    <source>
        <dbReference type="Proteomes" id="UP000249229"/>
    </source>
</evidence>
<dbReference type="EMBL" id="QFQI01000002">
    <property type="protein sequence ID" value="PZQ61744.1"/>
    <property type="molecule type" value="Genomic_DNA"/>
</dbReference>
<keyword evidence="1 3" id="KW-0808">Transferase</keyword>
<organism evidence="3 4">
    <name type="scientific">Sphingomonas taxi</name>
    <dbReference type="NCBI Taxonomy" id="1549858"/>
    <lineage>
        <taxon>Bacteria</taxon>
        <taxon>Pseudomonadati</taxon>
        <taxon>Pseudomonadota</taxon>
        <taxon>Alphaproteobacteria</taxon>
        <taxon>Sphingomonadales</taxon>
        <taxon>Sphingomonadaceae</taxon>
        <taxon>Sphingomonas</taxon>
    </lineage>
</organism>